<dbReference type="PANTHER" id="PTHR45992:SF2">
    <property type="entry name" value="EUKARYOTIC ELONGATION FACTOR 2 KINASE"/>
    <property type="match status" value="1"/>
</dbReference>
<evidence type="ECO:0000256" key="4">
    <source>
        <dbReference type="ARBA" id="ARBA00022777"/>
    </source>
</evidence>
<dbReference type="OrthoDB" id="301415at2759"/>
<keyword evidence="4" id="KW-0418">Kinase</keyword>
<evidence type="ECO:0000313" key="8">
    <source>
        <dbReference type="EMBL" id="KIJ40769.1"/>
    </source>
</evidence>
<accession>A0A0C9V127</accession>
<dbReference type="Pfam" id="PF02816">
    <property type="entry name" value="Alpha_kinase"/>
    <property type="match status" value="1"/>
</dbReference>
<evidence type="ECO:0000256" key="5">
    <source>
        <dbReference type="ARBA" id="ARBA00022840"/>
    </source>
</evidence>
<dbReference type="CDD" id="cd04515">
    <property type="entry name" value="Alpha_kinase"/>
    <property type="match status" value="1"/>
</dbReference>
<sequence>MPTCSDCGISFLKLPDGTTCGLCTRLEGKSGAERQAILLLAQCRGCGVAYKDFKRLICGRCSALGMRAEDTFEEEVGDNDVGSINAAELGAQGSMSMDKLLDRAEHHRNPTTEFRLAKQPKNSGLQKADNYKTTKHLAHKTASQQQKLSKSQVASAEIQFIIYMRMSRNGHRSQSISSGTVSFNVSRALKVVDTFNQMLCAAEEALVFDLDETEDDSELEEVETVHSQKCKKKQRSPHPKKRRKSHKRDSDSELDEDEEEFNSEDMESESESEAIVREAARVTRSMSSRQKKTLDAIKSEGSVIIETATILAQEEPTEIGHEPFLTPYHCRPHFKTSCYDLYYFETSCIVMRDGEIFLHSSNVKEMMVVHKNWPAYRHAGQGAVGGYLGNGTRKWAFKGYTYQGEYALFILGGLHFFSGVTESFNHAAFEEELKNVMKAEYHLKIFKQRAAHYNVTLPKIRYNADGAFIGKMIIQNDRDEVPKPSYGTPDTRSMLYATFLAAPLLNMKGCTEVRFTDNQGKGHDMCEEEMGQIIAAFTHAVLVDSDHMVIVTDIQGVFLANKELVLYDPQVHTVCSHWNPLGDDGRKIINAFLRQHKCNNYCRKLHLEGASPESVTPRTILPDASVPEFPQPPRLFAPIGSLKLQSTDGNTMASTVPINNTEISPVVTGCKAVAMVPAVIRRQDGPLRIGFSPTKY</sequence>
<feature type="domain" description="Alpha-type protein kinase" evidence="7">
    <location>
        <begin position="365"/>
        <end position="610"/>
    </location>
</feature>
<keyword evidence="5" id="KW-0067">ATP-binding</keyword>
<feature type="region of interest" description="Disordered" evidence="6">
    <location>
        <begin position="218"/>
        <end position="282"/>
    </location>
</feature>
<dbReference type="InterPro" id="IPR051852">
    <property type="entry name" value="Alpha-type_PK"/>
</dbReference>
<dbReference type="PANTHER" id="PTHR45992">
    <property type="entry name" value="EUKARYOTIC ELONGATION FACTOR 2 KINASE-RELATED"/>
    <property type="match status" value="1"/>
</dbReference>
<dbReference type="GO" id="GO:0031037">
    <property type="term" value="P:myosin II filament disassembly"/>
    <property type="evidence" value="ECO:0007669"/>
    <property type="project" value="TreeGrafter"/>
</dbReference>
<keyword evidence="9" id="KW-1185">Reference proteome</keyword>
<feature type="compositionally biased region" description="Acidic residues" evidence="6">
    <location>
        <begin position="252"/>
        <end position="272"/>
    </location>
</feature>
<dbReference type="GO" id="GO:1903013">
    <property type="term" value="P:response to differentiation-inducing factor 1"/>
    <property type="evidence" value="ECO:0007669"/>
    <property type="project" value="TreeGrafter"/>
</dbReference>
<dbReference type="EMBL" id="KN837141">
    <property type="protein sequence ID" value="KIJ40769.1"/>
    <property type="molecule type" value="Genomic_DNA"/>
</dbReference>
<dbReference type="InterPro" id="IPR011009">
    <property type="entry name" value="Kinase-like_dom_sf"/>
</dbReference>
<evidence type="ECO:0000256" key="2">
    <source>
        <dbReference type="ARBA" id="ARBA00022679"/>
    </source>
</evidence>
<organism evidence="8 9">
    <name type="scientific">Sphaerobolus stellatus (strain SS14)</name>
    <dbReference type="NCBI Taxonomy" id="990650"/>
    <lineage>
        <taxon>Eukaryota</taxon>
        <taxon>Fungi</taxon>
        <taxon>Dikarya</taxon>
        <taxon>Basidiomycota</taxon>
        <taxon>Agaricomycotina</taxon>
        <taxon>Agaricomycetes</taxon>
        <taxon>Phallomycetidae</taxon>
        <taxon>Geastrales</taxon>
        <taxon>Sphaerobolaceae</taxon>
        <taxon>Sphaerobolus</taxon>
    </lineage>
</organism>
<evidence type="ECO:0000259" key="7">
    <source>
        <dbReference type="PROSITE" id="PS51158"/>
    </source>
</evidence>
<dbReference type="Gene3D" id="3.20.200.10">
    <property type="entry name" value="MHCK/EF2 kinase"/>
    <property type="match status" value="1"/>
</dbReference>
<evidence type="ECO:0000256" key="1">
    <source>
        <dbReference type="ARBA" id="ARBA00022527"/>
    </source>
</evidence>
<dbReference type="Proteomes" id="UP000054279">
    <property type="component" value="Unassembled WGS sequence"/>
</dbReference>
<dbReference type="GO" id="GO:0004674">
    <property type="term" value="F:protein serine/threonine kinase activity"/>
    <property type="evidence" value="ECO:0007669"/>
    <property type="project" value="UniProtKB-KW"/>
</dbReference>
<dbReference type="SUPFAM" id="SSF56112">
    <property type="entry name" value="Protein kinase-like (PK-like)"/>
    <property type="match status" value="1"/>
</dbReference>
<dbReference type="InterPro" id="IPR004166">
    <property type="entry name" value="a-kinase_dom"/>
</dbReference>
<dbReference type="AlphaFoldDB" id="A0A0C9V127"/>
<dbReference type="SMART" id="SM00811">
    <property type="entry name" value="Alpha_kinase"/>
    <property type="match status" value="1"/>
</dbReference>
<keyword evidence="1" id="KW-0723">Serine/threonine-protein kinase</keyword>
<dbReference type="HOGENOM" id="CLU_408901_0_0_1"/>
<keyword evidence="3" id="KW-0547">Nucleotide-binding</keyword>
<evidence type="ECO:0000313" key="9">
    <source>
        <dbReference type="Proteomes" id="UP000054279"/>
    </source>
</evidence>
<reference evidence="8 9" key="1">
    <citation type="submission" date="2014-06" db="EMBL/GenBank/DDBJ databases">
        <title>Evolutionary Origins and Diversification of the Mycorrhizal Mutualists.</title>
        <authorList>
            <consortium name="DOE Joint Genome Institute"/>
            <consortium name="Mycorrhizal Genomics Consortium"/>
            <person name="Kohler A."/>
            <person name="Kuo A."/>
            <person name="Nagy L.G."/>
            <person name="Floudas D."/>
            <person name="Copeland A."/>
            <person name="Barry K.W."/>
            <person name="Cichocki N."/>
            <person name="Veneault-Fourrey C."/>
            <person name="LaButti K."/>
            <person name="Lindquist E.A."/>
            <person name="Lipzen A."/>
            <person name="Lundell T."/>
            <person name="Morin E."/>
            <person name="Murat C."/>
            <person name="Riley R."/>
            <person name="Ohm R."/>
            <person name="Sun H."/>
            <person name="Tunlid A."/>
            <person name="Henrissat B."/>
            <person name="Grigoriev I.V."/>
            <person name="Hibbett D.S."/>
            <person name="Martin F."/>
        </authorList>
    </citation>
    <scope>NUCLEOTIDE SEQUENCE [LARGE SCALE GENOMIC DNA]</scope>
    <source>
        <strain evidence="8 9">SS14</strain>
    </source>
</reference>
<evidence type="ECO:0000256" key="6">
    <source>
        <dbReference type="SAM" id="MobiDB-lite"/>
    </source>
</evidence>
<proteinExistence type="predicted"/>
<keyword evidence="2" id="KW-0808">Transferase</keyword>
<name>A0A0C9V127_SPHS4</name>
<dbReference type="PROSITE" id="PS51158">
    <property type="entry name" value="ALPHA_KINASE"/>
    <property type="match status" value="1"/>
</dbReference>
<dbReference type="GO" id="GO:0005524">
    <property type="term" value="F:ATP binding"/>
    <property type="evidence" value="ECO:0007669"/>
    <property type="project" value="UniProtKB-KW"/>
</dbReference>
<gene>
    <name evidence="8" type="ORF">M422DRAFT_256185</name>
</gene>
<feature type="compositionally biased region" description="Basic residues" evidence="6">
    <location>
        <begin position="228"/>
        <end position="247"/>
    </location>
</feature>
<evidence type="ECO:0000256" key="3">
    <source>
        <dbReference type="ARBA" id="ARBA00022741"/>
    </source>
</evidence>
<protein>
    <recommendedName>
        <fullName evidence="7">Alpha-type protein kinase domain-containing protein</fullName>
    </recommendedName>
</protein>